<protein>
    <submittedName>
        <fullName evidence="3">Heparinase</fullName>
    </submittedName>
</protein>
<accession>A0A540VK89</accession>
<dbReference type="InterPro" id="IPR008929">
    <property type="entry name" value="Chondroitin_lyas"/>
</dbReference>
<dbReference type="Pfam" id="PF07940">
    <property type="entry name" value="Hepar_II_III_C"/>
    <property type="match status" value="1"/>
</dbReference>
<dbReference type="GO" id="GO:0030313">
    <property type="term" value="C:cell envelope"/>
    <property type="evidence" value="ECO:0007669"/>
    <property type="project" value="UniProtKB-SubCell"/>
</dbReference>
<evidence type="ECO:0000259" key="2">
    <source>
        <dbReference type="Pfam" id="PF07940"/>
    </source>
</evidence>
<evidence type="ECO:0000313" key="4">
    <source>
        <dbReference type="Proteomes" id="UP000317371"/>
    </source>
</evidence>
<dbReference type="RefSeq" id="WP_141608783.1">
    <property type="nucleotide sequence ID" value="NZ_VIGC02000004.1"/>
</dbReference>
<dbReference type="Gene3D" id="1.50.10.100">
    <property type="entry name" value="Chondroitin AC/alginate lyase"/>
    <property type="match status" value="1"/>
</dbReference>
<evidence type="ECO:0000256" key="1">
    <source>
        <dbReference type="ARBA" id="ARBA00004196"/>
    </source>
</evidence>
<dbReference type="InterPro" id="IPR012480">
    <property type="entry name" value="Hepar_II_III_C"/>
</dbReference>
<dbReference type="SUPFAM" id="SSF48230">
    <property type="entry name" value="Chondroitin AC/alginate lyase"/>
    <property type="match status" value="1"/>
</dbReference>
<feature type="domain" description="Heparinase II/III-like C-terminal" evidence="2">
    <location>
        <begin position="414"/>
        <end position="541"/>
    </location>
</feature>
<gene>
    <name evidence="3" type="ORF">FKZ61_03970</name>
</gene>
<dbReference type="Gene3D" id="2.70.98.70">
    <property type="match status" value="1"/>
</dbReference>
<dbReference type="Proteomes" id="UP000317371">
    <property type="component" value="Unassembled WGS sequence"/>
</dbReference>
<keyword evidence="4" id="KW-1185">Reference proteome</keyword>
<dbReference type="AlphaFoldDB" id="A0A540VK89"/>
<dbReference type="EMBL" id="VIGC01000004">
    <property type="protein sequence ID" value="TQE97187.1"/>
    <property type="molecule type" value="Genomic_DNA"/>
</dbReference>
<evidence type="ECO:0000313" key="3">
    <source>
        <dbReference type="EMBL" id="TQE97187.1"/>
    </source>
</evidence>
<comment type="caution">
    <text evidence="3">The sequence shown here is derived from an EMBL/GenBank/DDBJ whole genome shotgun (WGS) entry which is preliminary data.</text>
</comment>
<sequence length="637" mass="71535">MLAERYPEARLAAALIPRDRWHPYPTASQRGAWEALPDPVRAQNIRLGEALLNHTWPALPATLFLEYVRIGNRRNYERQHFARRGALGNLVVAECLEGKGRFLDDIVNGIWAICEESYWGVPAHVRMQRAGVGLPDTAEPTVDLFAAETGALLAWCSYLLGPQLDSISPLINQRIQREVQQRILTPCLERDDFWWMGFGQRRVNNWNPWVNSNWLTCTLLLEADPARRLAAVAKILRSLDKFIDPYPRDGGCDEGPSYWGRAGASLFDCLELLHSATDGEIHVYDEPLIQEIGRFIYRVQIADDYYINFADAPALVYPDGALIYRYGQRIGDPEMMALGAWRAAREWAAFSQLREPKEHVPTSMGRRLPALFLAEELQEQERSGRAYPPLPRDVWLPEIQVMVARDQARSPAGLFVAAKGGHNEESHNHNDVGNAIVYVEGRPVIVDAGVETYTAKTFSAERYTIWTMQSAYHTLPTIDGVMQAPGRDFAARDVHYSVDEAQASLHLDIAGAYPPEAKLERWARTVTLHRGREVVIQDGYRLTAPAGEITLSLVTPCQVEQPSPGVLHLTPAPLPEGRMAGAAQVHYGADDFQVELETIPIHDERLGGIWGDHLTRVILRAVNPPQEATWALRVRPL</sequence>
<name>A0A540VK89_9CHLR</name>
<dbReference type="InParanoid" id="A0A540VK89"/>
<dbReference type="GO" id="GO:0016829">
    <property type="term" value="F:lyase activity"/>
    <property type="evidence" value="ECO:0007669"/>
    <property type="project" value="InterPro"/>
</dbReference>
<comment type="subcellular location">
    <subcellularLocation>
        <location evidence="1">Cell envelope</location>
    </subcellularLocation>
</comment>
<dbReference type="OrthoDB" id="9793856at2"/>
<proteinExistence type="predicted"/>
<reference evidence="3 4" key="1">
    <citation type="submission" date="2019-06" db="EMBL/GenBank/DDBJ databases">
        <title>Genome sequence of Litorilinea aerophila BAA-2444.</title>
        <authorList>
            <person name="Maclea K.S."/>
            <person name="Maurais E.G."/>
            <person name="Iannazzi L.C."/>
        </authorList>
    </citation>
    <scope>NUCLEOTIDE SEQUENCE [LARGE SCALE GENOMIC DNA]</scope>
    <source>
        <strain evidence="3 4">ATCC BAA-2444</strain>
    </source>
</reference>
<organism evidence="3 4">
    <name type="scientific">Litorilinea aerophila</name>
    <dbReference type="NCBI Taxonomy" id="1204385"/>
    <lineage>
        <taxon>Bacteria</taxon>
        <taxon>Bacillati</taxon>
        <taxon>Chloroflexota</taxon>
        <taxon>Caldilineae</taxon>
        <taxon>Caldilineales</taxon>
        <taxon>Caldilineaceae</taxon>
        <taxon>Litorilinea</taxon>
    </lineage>
</organism>